<keyword evidence="2" id="KW-1185">Reference proteome</keyword>
<protein>
    <submittedName>
        <fullName evidence="1">Uncharacterized protein</fullName>
    </submittedName>
</protein>
<name>A0A9P4SBJ0_9PEZI</name>
<dbReference type="EMBL" id="MU006094">
    <property type="protein sequence ID" value="KAF2839616.1"/>
    <property type="molecule type" value="Genomic_DNA"/>
</dbReference>
<dbReference type="GO" id="GO:0007059">
    <property type="term" value="P:chromosome segregation"/>
    <property type="evidence" value="ECO:0007669"/>
    <property type="project" value="TreeGrafter"/>
</dbReference>
<evidence type="ECO:0000313" key="2">
    <source>
        <dbReference type="Proteomes" id="UP000799429"/>
    </source>
</evidence>
<gene>
    <name evidence="1" type="ORF">M501DRAFT_1015709</name>
</gene>
<comment type="caution">
    <text evidence="1">The sequence shown here is derived from an EMBL/GenBank/DDBJ whole genome shotgun (WGS) entry which is preliminary data.</text>
</comment>
<dbReference type="OrthoDB" id="2311687at2759"/>
<evidence type="ECO:0000313" key="1">
    <source>
        <dbReference type="EMBL" id="KAF2839616.1"/>
    </source>
</evidence>
<dbReference type="Proteomes" id="UP000799429">
    <property type="component" value="Unassembled WGS sequence"/>
</dbReference>
<sequence length="196" mass="21929">MAPMESSILSNFLLTPAPLKNVVTLKGFRELFPRSLQSNAQIDALYRELQHERLTQIDNIKQNIAAEAKRGERLRKETVKARRKADVGPVDISDRDIQMEIELFGPSANHPPRKHHTIDSMRPELEQACRNIEEDLEAMDAEATTILQDISATIGDLSDLRYGKFSKTAGVGDELGQEVLESLKALNNVCTEYAKG</sequence>
<accession>A0A9P4SBJ0</accession>
<dbReference type="AlphaFoldDB" id="A0A9P4SBJ0"/>
<reference evidence="1" key="1">
    <citation type="journal article" date="2020" name="Stud. Mycol.">
        <title>101 Dothideomycetes genomes: a test case for predicting lifestyles and emergence of pathogens.</title>
        <authorList>
            <person name="Haridas S."/>
            <person name="Albert R."/>
            <person name="Binder M."/>
            <person name="Bloem J."/>
            <person name="Labutti K."/>
            <person name="Salamov A."/>
            <person name="Andreopoulos B."/>
            <person name="Baker S."/>
            <person name="Barry K."/>
            <person name="Bills G."/>
            <person name="Bluhm B."/>
            <person name="Cannon C."/>
            <person name="Castanera R."/>
            <person name="Culley D."/>
            <person name="Daum C."/>
            <person name="Ezra D."/>
            <person name="Gonzalez J."/>
            <person name="Henrissat B."/>
            <person name="Kuo A."/>
            <person name="Liang C."/>
            <person name="Lipzen A."/>
            <person name="Lutzoni F."/>
            <person name="Magnuson J."/>
            <person name="Mondo S."/>
            <person name="Nolan M."/>
            <person name="Ohm R."/>
            <person name="Pangilinan J."/>
            <person name="Park H.-J."/>
            <person name="Ramirez L."/>
            <person name="Alfaro M."/>
            <person name="Sun H."/>
            <person name="Tritt A."/>
            <person name="Yoshinaga Y."/>
            <person name="Zwiers L.-H."/>
            <person name="Turgeon B."/>
            <person name="Goodwin S."/>
            <person name="Spatafora J."/>
            <person name="Crous P."/>
            <person name="Grigoriev I."/>
        </authorList>
    </citation>
    <scope>NUCLEOTIDE SEQUENCE</scope>
    <source>
        <strain evidence="1">CBS 101060</strain>
    </source>
</reference>
<dbReference type="InterPro" id="IPR018565">
    <property type="entry name" value="Nkp2/Cnl2"/>
</dbReference>
<dbReference type="PANTHER" id="PTHR28064:SF1">
    <property type="entry name" value="INNER KINETOCHORE SUBUNIT NKP2"/>
    <property type="match status" value="1"/>
</dbReference>
<organism evidence="1 2">
    <name type="scientific">Patellaria atrata CBS 101060</name>
    <dbReference type="NCBI Taxonomy" id="1346257"/>
    <lineage>
        <taxon>Eukaryota</taxon>
        <taxon>Fungi</taxon>
        <taxon>Dikarya</taxon>
        <taxon>Ascomycota</taxon>
        <taxon>Pezizomycotina</taxon>
        <taxon>Dothideomycetes</taxon>
        <taxon>Dothideomycetes incertae sedis</taxon>
        <taxon>Patellariales</taxon>
        <taxon>Patellariaceae</taxon>
        <taxon>Patellaria</taxon>
    </lineage>
</organism>
<dbReference type="PANTHER" id="PTHR28064">
    <property type="entry name" value="INNER KINETOCHORE SUBUNIT NKP2"/>
    <property type="match status" value="1"/>
</dbReference>
<dbReference type="Pfam" id="PF09447">
    <property type="entry name" value="Cnl2_NKP2"/>
    <property type="match status" value="1"/>
</dbReference>
<dbReference type="GO" id="GO:0031511">
    <property type="term" value="C:Mis6-Sim4 complex"/>
    <property type="evidence" value="ECO:0007669"/>
    <property type="project" value="TreeGrafter"/>
</dbReference>
<proteinExistence type="predicted"/>